<dbReference type="PROSITE" id="PS51352">
    <property type="entry name" value="THIOREDOXIN_2"/>
    <property type="match status" value="2"/>
</dbReference>
<dbReference type="FunFam" id="3.40.30.10:FF:000077">
    <property type="entry name" value="Protein disulfide-isomerase"/>
    <property type="match status" value="1"/>
</dbReference>
<dbReference type="GO" id="GO:0034976">
    <property type="term" value="P:response to endoplasmic reticulum stress"/>
    <property type="evidence" value="ECO:0007669"/>
    <property type="project" value="TreeGrafter"/>
</dbReference>
<evidence type="ECO:0000256" key="7">
    <source>
        <dbReference type="ARBA" id="ARBA00022824"/>
    </source>
</evidence>
<dbReference type="Proteomes" id="UP000270296">
    <property type="component" value="Unassembled WGS sequence"/>
</dbReference>
<feature type="domain" description="Thioredoxin" evidence="14">
    <location>
        <begin position="334"/>
        <end position="462"/>
    </location>
</feature>
<dbReference type="PRINTS" id="PR00421">
    <property type="entry name" value="THIOREDOXIN"/>
</dbReference>
<dbReference type="InterPro" id="IPR013766">
    <property type="entry name" value="Thioredoxin_domain"/>
</dbReference>
<evidence type="ECO:0000259" key="14">
    <source>
        <dbReference type="PROSITE" id="PS51352"/>
    </source>
</evidence>
<keyword evidence="7" id="KW-0256">Endoplasmic reticulum</keyword>
<dbReference type="InterPro" id="IPR036249">
    <property type="entry name" value="Thioredoxin-like_sf"/>
</dbReference>
<evidence type="ECO:0000256" key="1">
    <source>
        <dbReference type="ARBA" id="ARBA00001182"/>
    </source>
</evidence>
<keyword evidence="9 13" id="KW-0413">Isomerase</keyword>
<proteinExistence type="inferred from homology"/>
<dbReference type="OrthoDB" id="427280at2759"/>
<evidence type="ECO:0000256" key="6">
    <source>
        <dbReference type="ARBA" id="ARBA00022737"/>
    </source>
</evidence>
<dbReference type="InterPro" id="IPR005792">
    <property type="entry name" value="Prot_disulphide_isomerase"/>
</dbReference>
<dbReference type="GO" id="GO:0005788">
    <property type="term" value="C:endoplasmic reticulum lumen"/>
    <property type="evidence" value="ECO:0007669"/>
    <property type="project" value="UniProtKB-SubCell"/>
</dbReference>
<keyword evidence="8 11" id="KW-1015">Disulfide bond</keyword>
<dbReference type="CDD" id="cd02995">
    <property type="entry name" value="PDI_a_PDI_a'_C"/>
    <property type="match status" value="1"/>
</dbReference>
<dbReference type="EC" id="5.3.4.1" evidence="4 13"/>
<dbReference type="EMBL" id="UZAM01009041">
    <property type="protein sequence ID" value="VDP07455.1"/>
    <property type="molecule type" value="Genomic_DNA"/>
</dbReference>
<gene>
    <name evidence="15" type="ORF">SBAD_LOCUS5510</name>
</gene>
<evidence type="ECO:0000256" key="3">
    <source>
        <dbReference type="ARBA" id="ARBA00006347"/>
    </source>
</evidence>
<dbReference type="AlphaFoldDB" id="A0A3P8BLW7"/>
<dbReference type="Pfam" id="PF00085">
    <property type="entry name" value="Thioredoxin"/>
    <property type="match status" value="2"/>
</dbReference>
<comment type="catalytic activity">
    <reaction evidence="1 13">
        <text>Catalyzes the rearrangement of -S-S- bonds in proteins.</text>
        <dbReference type="EC" id="5.3.4.1"/>
    </reaction>
</comment>
<accession>A0A3P8BLW7</accession>
<comment type="subcellular location">
    <subcellularLocation>
        <location evidence="2">Endoplasmic reticulum lumen</location>
    </subcellularLocation>
</comment>
<dbReference type="GO" id="GO:0003756">
    <property type="term" value="F:protein disulfide isomerase activity"/>
    <property type="evidence" value="ECO:0007669"/>
    <property type="project" value="UniProtKB-EC"/>
</dbReference>
<keyword evidence="5" id="KW-0732">Signal</keyword>
<evidence type="ECO:0000256" key="2">
    <source>
        <dbReference type="ARBA" id="ARBA00004319"/>
    </source>
</evidence>
<dbReference type="PANTHER" id="PTHR18929">
    <property type="entry name" value="PROTEIN DISULFIDE ISOMERASE"/>
    <property type="match status" value="1"/>
</dbReference>
<dbReference type="FunFam" id="3.40.30.10:FF:000045">
    <property type="entry name" value="Disulfide-isomerase A3"/>
    <property type="match status" value="1"/>
</dbReference>
<dbReference type="Gene3D" id="3.40.30.10">
    <property type="entry name" value="Glutaredoxin"/>
    <property type="match status" value="4"/>
</dbReference>
<reference evidence="15 16" key="1">
    <citation type="submission" date="2018-11" db="EMBL/GenBank/DDBJ databases">
        <authorList>
            <consortium name="Pathogen Informatics"/>
        </authorList>
    </citation>
    <scope>NUCLEOTIDE SEQUENCE [LARGE SCALE GENOMIC DNA]</scope>
</reference>
<evidence type="ECO:0000256" key="8">
    <source>
        <dbReference type="ARBA" id="ARBA00023157"/>
    </source>
</evidence>
<keyword evidence="16" id="KW-1185">Reference proteome</keyword>
<keyword evidence="6" id="KW-0677">Repeat</keyword>
<dbReference type="FunFam" id="3.40.30.10:FF:000303">
    <property type="entry name" value="Protein disulfide-isomerase"/>
    <property type="match status" value="1"/>
</dbReference>
<dbReference type="PROSITE" id="PS00194">
    <property type="entry name" value="THIOREDOXIN_1"/>
    <property type="match status" value="2"/>
</dbReference>
<evidence type="ECO:0000256" key="13">
    <source>
        <dbReference type="RuleBase" id="RU361130"/>
    </source>
</evidence>
<name>A0A3P8BLW7_9BILA</name>
<protein>
    <recommendedName>
        <fullName evidence="4 13">Protein disulfide-isomerase</fullName>
        <ecNumber evidence="4 13">5.3.4.1</ecNumber>
    </recommendedName>
</protein>
<dbReference type="SUPFAM" id="SSF52833">
    <property type="entry name" value="Thioredoxin-like"/>
    <property type="match status" value="4"/>
</dbReference>
<evidence type="ECO:0000256" key="9">
    <source>
        <dbReference type="ARBA" id="ARBA00023235"/>
    </source>
</evidence>
<keyword evidence="10 11" id="KW-0676">Redox-active center</keyword>
<organism evidence="15 16">
    <name type="scientific">Soboliphyme baturini</name>
    <dbReference type="NCBI Taxonomy" id="241478"/>
    <lineage>
        <taxon>Eukaryota</taxon>
        <taxon>Metazoa</taxon>
        <taxon>Ecdysozoa</taxon>
        <taxon>Nematoda</taxon>
        <taxon>Enoplea</taxon>
        <taxon>Dorylaimia</taxon>
        <taxon>Dioctophymatida</taxon>
        <taxon>Dioctophymatoidea</taxon>
        <taxon>Soboliphymatidae</taxon>
        <taxon>Soboliphyme</taxon>
    </lineage>
</organism>
<dbReference type="Pfam" id="PF13848">
    <property type="entry name" value="Thioredoxin_6"/>
    <property type="match status" value="1"/>
</dbReference>
<evidence type="ECO:0000313" key="15">
    <source>
        <dbReference type="EMBL" id="VDP07455.1"/>
    </source>
</evidence>
<feature type="disulfide bond" description="Redox-active" evidence="11">
    <location>
        <begin position="383"/>
        <end position="386"/>
    </location>
</feature>
<dbReference type="InterPro" id="IPR005788">
    <property type="entry name" value="PDI_thioredoxin-like_dom"/>
</dbReference>
<evidence type="ECO:0000256" key="4">
    <source>
        <dbReference type="ARBA" id="ARBA00012723"/>
    </source>
</evidence>
<dbReference type="GO" id="GO:0006457">
    <property type="term" value="P:protein folding"/>
    <property type="evidence" value="ECO:0007669"/>
    <property type="project" value="TreeGrafter"/>
</dbReference>
<dbReference type="NCBIfam" id="TIGR01130">
    <property type="entry name" value="ER_PDI_fam"/>
    <property type="match status" value="1"/>
</dbReference>
<dbReference type="InterPro" id="IPR017937">
    <property type="entry name" value="Thioredoxin_CS"/>
</dbReference>
<feature type="disulfide bond" description="Redox-active" evidence="11">
    <location>
        <begin position="40"/>
        <end position="43"/>
    </location>
</feature>
<evidence type="ECO:0000256" key="12">
    <source>
        <dbReference type="RuleBase" id="RU004208"/>
    </source>
</evidence>
<dbReference type="NCBIfam" id="TIGR01126">
    <property type="entry name" value="pdi_dom"/>
    <property type="match status" value="2"/>
</dbReference>
<evidence type="ECO:0000256" key="11">
    <source>
        <dbReference type="PIRSR" id="PIRSR605792-51"/>
    </source>
</evidence>
<comment type="similarity">
    <text evidence="3 12">Belongs to the protein disulfide isomerase family.</text>
</comment>
<evidence type="ECO:0000256" key="10">
    <source>
        <dbReference type="ARBA" id="ARBA00023284"/>
    </source>
</evidence>
<evidence type="ECO:0000313" key="16">
    <source>
        <dbReference type="Proteomes" id="UP000270296"/>
    </source>
</evidence>
<sequence length="480" mass="54662">MLFLSCTFAAGDVLVFTDKNFDEKAKEHDLLLVKYYAPWCGHCKQIAPKFEKAAAELKNADPPVALAEVDCDAHKDFCQKVGVNGYPTLKIYRKGVFSGDYDGGREADDMVKYMKAQSGPSSKELKSSEEFEKFINVDDYSIVGFFKEDSKLKDSFLKVADTERTNYRFAYTSDGKVMENDIVSFQPKCMYNIFEKPYVRYDGNFDTDKIKKFIKFEKHGLCGHRTESTSDHFRMPVVVAYYGVDYKKNAKITNYYRNRLMKVAVDYKTKDISFAVSNKDDFSSEIENFGLTDKAKNSFMNDQPFILILNDKGQKFVMEKNFSIDNVKEFVDDFLAGKLPVHVKSEDIPEKNEGPVIVAVGKTFHDIVGQDKDVLIEFYAPWCGHCKNLAPIYEELATKMKDEDNIVIAKMDATANEVPPNYSVSGFPTIYWAPKGQKDSPKLYKGGRTVDDFIKYIAEEATEELKGWDRSGKAKSKSEL</sequence>
<dbReference type="CDD" id="cd02961">
    <property type="entry name" value="PDI_a_family"/>
    <property type="match status" value="1"/>
</dbReference>
<evidence type="ECO:0000256" key="5">
    <source>
        <dbReference type="ARBA" id="ARBA00022729"/>
    </source>
</evidence>
<feature type="domain" description="Thioredoxin" evidence="14">
    <location>
        <begin position="1"/>
        <end position="119"/>
    </location>
</feature>
<dbReference type="PANTHER" id="PTHR18929:SF132">
    <property type="entry name" value="PROTEIN DISULFIDE-ISOMERASE A3"/>
    <property type="match status" value="1"/>
</dbReference>
<dbReference type="FunFam" id="3.40.30.10:FF:000017">
    <property type="entry name" value="Protein disulfide-isomerase A4"/>
    <property type="match status" value="1"/>
</dbReference>